<evidence type="ECO:0000313" key="1">
    <source>
        <dbReference type="EMBL" id="MFD1204667.1"/>
    </source>
</evidence>
<gene>
    <name evidence="1" type="primary">cas8c</name>
    <name evidence="1" type="ORF">ACFQ38_06015</name>
</gene>
<comment type="caution">
    <text evidence="1">The sequence shown here is derived from an EMBL/GenBank/DDBJ whole genome shotgun (WGS) entry which is preliminary data.</text>
</comment>
<dbReference type="EMBL" id="JBHTLT010000028">
    <property type="protein sequence ID" value="MFD1204667.1"/>
    <property type="molecule type" value="Genomic_DNA"/>
</dbReference>
<keyword evidence="2" id="KW-1185">Reference proteome</keyword>
<dbReference type="InterPro" id="IPR010144">
    <property type="entry name" value="CRISPR-assoc_prot_Csd1-typ"/>
</dbReference>
<sequence>MSWMEELNNVYGRNQTRVGEFEERRNQRMTLLPVSHVMQSAQIEVLLTAEGEFLNAKVIEKENARTIVPATPSSANRSNSSAPHFLHDKLVYVAGDFTKFGGDPKYKEHHPDYLKQMKAWNDSPLTNRKVRAIYRYVSKGRLIEDLIDAHILPTNERGKILEKWPASSKEEKPMIYKVVTGDASTAFVRFDVYHETANDPVVWEDRELFRSFIEFLEHYQEAEKGICYVTGEKVGLTTRHGSRIRNAGDMSKLISANDDKGFTYRGRFAKPTEAVQIGYETSQKAHHALRWLIQRQGTYVDTRYFVAFGIEHADVASPFASTRELIEQENTEWDDLFTSEFDSLKNDIARTEELVAGELNKAIQGMRHSLKKEDLEDIIVMALDAATTGRLAIVYYQRIEADLFYDAIQEWHHTCRWLQSHKDAKTNKIHSFVGTPSTYRIAEAVYGSKADSRIKKELYTRLLPCIVERKRLPNDIVRIIFNRVKNPFSFTNSTESWNATVNIACALTAKYYEEEGYGVALMEENNQRDYLFGRLLGLAEVMESRILKERDEKRATNATRYFNAFTQHPARTWLVIRKQLTPYFQRSWGNAGYFSMLIQKIEDRLTNEQMTDDPLGPIFLLGYSSQIQELYTKKGEKEHVDTES</sequence>
<reference evidence="2" key="1">
    <citation type="journal article" date="2019" name="Int. J. Syst. Evol. Microbiol.">
        <title>The Global Catalogue of Microorganisms (GCM) 10K type strain sequencing project: providing services to taxonomists for standard genome sequencing and annotation.</title>
        <authorList>
            <consortium name="The Broad Institute Genomics Platform"/>
            <consortium name="The Broad Institute Genome Sequencing Center for Infectious Disease"/>
            <person name="Wu L."/>
            <person name="Ma J."/>
        </authorList>
    </citation>
    <scope>NUCLEOTIDE SEQUENCE [LARGE SCALE GENOMIC DNA]</scope>
    <source>
        <strain evidence="2">CCUG 53915</strain>
    </source>
</reference>
<protein>
    <submittedName>
        <fullName evidence="1">Type I-C CRISPR-associated protein Cas8c/Csd1</fullName>
    </submittedName>
</protein>
<dbReference type="Proteomes" id="UP001597231">
    <property type="component" value="Unassembled WGS sequence"/>
</dbReference>
<name>A0ABW3TVX0_9BACL</name>
<organism evidence="1 2">
    <name type="scientific">Sporosarcina contaminans</name>
    <dbReference type="NCBI Taxonomy" id="633403"/>
    <lineage>
        <taxon>Bacteria</taxon>
        <taxon>Bacillati</taxon>
        <taxon>Bacillota</taxon>
        <taxon>Bacilli</taxon>
        <taxon>Bacillales</taxon>
        <taxon>Caryophanaceae</taxon>
        <taxon>Sporosarcina</taxon>
    </lineage>
</organism>
<dbReference type="Pfam" id="PF09709">
    <property type="entry name" value="Cas_Csd1"/>
    <property type="match status" value="1"/>
</dbReference>
<proteinExistence type="predicted"/>
<evidence type="ECO:0000313" key="2">
    <source>
        <dbReference type="Proteomes" id="UP001597231"/>
    </source>
</evidence>
<dbReference type="NCBIfam" id="TIGR01863">
    <property type="entry name" value="cas_Csd1"/>
    <property type="match status" value="1"/>
</dbReference>
<dbReference type="RefSeq" id="WP_381480055.1">
    <property type="nucleotide sequence ID" value="NZ_JBHTLT010000028.1"/>
</dbReference>
<accession>A0ABW3TVX0</accession>